<proteinExistence type="predicted"/>
<dbReference type="EMBL" id="SNRW01010179">
    <property type="protein sequence ID" value="KAA6376926.1"/>
    <property type="molecule type" value="Genomic_DNA"/>
</dbReference>
<dbReference type="Proteomes" id="UP000324800">
    <property type="component" value="Unassembled WGS sequence"/>
</dbReference>
<dbReference type="OrthoDB" id="10693253at2759"/>
<organism evidence="1 2">
    <name type="scientific">Streblomastix strix</name>
    <dbReference type="NCBI Taxonomy" id="222440"/>
    <lineage>
        <taxon>Eukaryota</taxon>
        <taxon>Metamonada</taxon>
        <taxon>Preaxostyla</taxon>
        <taxon>Oxymonadida</taxon>
        <taxon>Streblomastigidae</taxon>
        <taxon>Streblomastix</taxon>
    </lineage>
</organism>
<evidence type="ECO:0000313" key="1">
    <source>
        <dbReference type="EMBL" id="KAA6376926.1"/>
    </source>
</evidence>
<feature type="non-terminal residue" evidence="1">
    <location>
        <position position="768"/>
    </location>
</feature>
<evidence type="ECO:0000313" key="2">
    <source>
        <dbReference type="Proteomes" id="UP000324800"/>
    </source>
</evidence>
<dbReference type="InterPro" id="IPR006626">
    <property type="entry name" value="PbH1"/>
</dbReference>
<name>A0A5J4V1W7_9EUKA</name>
<reference evidence="1 2" key="1">
    <citation type="submission" date="2019-03" db="EMBL/GenBank/DDBJ databases">
        <title>Single cell metagenomics reveals metabolic interactions within the superorganism composed of flagellate Streblomastix strix and complex community of Bacteroidetes bacteria on its surface.</title>
        <authorList>
            <person name="Treitli S.C."/>
            <person name="Kolisko M."/>
            <person name="Husnik F."/>
            <person name="Keeling P."/>
            <person name="Hampl V."/>
        </authorList>
    </citation>
    <scope>NUCLEOTIDE SEQUENCE [LARGE SCALE GENOMIC DNA]</scope>
    <source>
        <strain evidence="1">ST1C</strain>
    </source>
</reference>
<accession>A0A5J4V1W7</accession>
<gene>
    <name evidence="1" type="ORF">EZS28_027547</name>
</gene>
<dbReference type="PANTHER" id="PTHR11319:SF35">
    <property type="entry name" value="OUTER MEMBRANE PROTEIN PMPC-RELATED"/>
    <property type="match status" value="1"/>
</dbReference>
<comment type="caution">
    <text evidence="1">The sequence shown here is derived from an EMBL/GenBank/DDBJ whole genome shotgun (WGS) entry which is preliminary data.</text>
</comment>
<dbReference type="PANTHER" id="PTHR11319">
    <property type="entry name" value="G PROTEIN-COUPLED RECEPTOR-RELATED"/>
    <property type="match status" value="1"/>
</dbReference>
<dbReference type="SMART" id="SM00710">
    <property type="entry name" value="PbH1"/>
    <property type="match status" value="11"/>
</dbReference>
<dbReference type="AlphaFoldDB" id="A0A5J4V1W7"/>
<sequence>MADQPIRQQPKIGNADITRYIRSAGTNTGDCSSSTSPCKTISYILGLNPPYGFYKGSDKVIINLQSTTADQDNNQLSSSTQINNIITVQSQGYISGSNSYTKYYIFSYSQTNSLFNVTNIGQLTLLGVRFDNIKPLTTQPLIRTSCTSNAQVPKVTVIDCVFESANASSIDATLISSGIYRSNILTINNSTFSNIICGRDGTVICATLNNGGLIELNEVTFTNLTLLYNGGAVCATLNGNGKIQLNTLNTFRNLQCTSTSGRGGAFYLILSGSNSKFVTLGQVDFINCTAGTTGGAFWANIKAGEVVLGNIYVDNCYSKQGGAIYLDIEGNGTCTFNGTSTIQNCISSSTGGGIYAEISNGELLISNLNISNCIGTNGGGIYSNIKNSGKMTINGSSEIRNCQSTSGSGGGIYTYVQNTNSTFTISRQLDIKNCISSTTGGGIYMKVQYGELIISNLNISNCRGTNGGGIYSHLILSGQITINGSSEIRNCQSTSGNGGGIYSYIYDSTSQFTISRQLDIKNCTSSKLGGGIYTEVHLGQQLLERVNITSCTAKSGSGIFCQIETSADLAIKGPSLISNCYSTTSGGGIYLNMNVSSASCNISGQVEIKNCSCSSHGGGISAEQLQGKLVLNGVKINNCYSQSGGGIYSILKLLGILTIQGSSLIENCNSTSGSGGGIYIQSIDTSSKFGISGSLMIKDCNSQTTGGGLQTDLRNGEFTFSGINFNNCQSQSGGGGMNSSLTSGGRLNIKDQSMFTNCRSISGPGGAL</sequence>
<protein>
    <recommendedName>
        <fullName evidence="3">Right handed beta helix domain-containing protein</fullName>
    </recommendedName>
</protein>
<evidence type="ECO:0008006" key="3">
    <source>
        <dbReference type="Google" id="ProtNLM"/>
    </source>
</evidence>